<feature type="region of interest" description="Disordered" evidence="1">
    <location>
        <begin position="1"/>
        <end position="28"/>
    </location>
</feature>
<reference evidence="4 5" key="1">
    <citation type="submission" date="2023-10" db="EMBL/GenBank/DDBJ databases">
        <authorList>
            <person name="Botero Cardona J."/>
        </authorList>
    </citation>
    <scope>NUCLEOTIDE SEQUENCE [LARGE SCALE GENOMIC DNA]</scope>
    <source>
        <strain evidence="4 5">R-54839</strain>
    </source>
</reference>
<dbReference type="EMBL" id="CAUZLR010000001">
    <property type="protein sequence ID" value="CAK1228366.1"/>
    <property type="molecule type" value="Genomic_DNA"/>
</dbReference>
<evidence type="ECO:0000313" key="4">
    <source>
        <dbReference type="EMBL" id="CAK1228366.1"/>
    </source>
</evidence>
<protein>
    <submittedName>
        <fullName evidence="4">LysM repeat (LysM)</fullName>
    </submittedName>
</protein>
<keyword evidence="5" id="KW-1185">Reference proteome</keyword>
<keyword evidence="2" id="KW-0472">Membrane</keyword>
<dbReference type="RefSeq" id="WP_338345878.1">
    <property type="nucleotide sequence ID" value="NZ_CAUZLR010000001.1"/>
</dbReference>
<evidence type="ECO:0000259" key="3">
    <source>
        <dbReference type="PROSITE" id="PS51782"/>
    </source>
</evidence>
<evidence type="ECO:0000313" key="5">
    <source>
        <dbReference type="Proteomes" id="UP001314261"/>
    </source>
</evidence>
<accession>A0ABM9MNA4</accession>
<dbReference type="Proteomes" id="UP001314261">
    <property type="component" value="Unassembled WGS sequence"/>
</dbReference>
<sequence length="176" mass="18268">MNNDGATVLSRKNRFDEPKKEKKPTGSKNHGGLLVFLVFLSLFLLASAPVYGMVKNQPKLAKSTTSSTKKTDKQNAKSQSATSQDNDQADSQSAVSSAESSSSSAAESSSAAAASSQSQEAAASANANTAVLGTGQTLYNFAITHNTSPANIVALNPGVTTTTNYSQYAGQSLRIK</sequence>
<feature type="compositionally biased region" description="Basic and acidic residues" evidence="1">
    <location>
        <begin position="13"/>
        <end position="24"/>
    </location>
</feature>
<feature type="compositionally biased region" description="Low complexity" evidence="1">
    <location>
        <begin position="78"/>
        <end position="112"/>
    </location>
</feature>
<proteinExistence type="predicted"/>
<feature type="domain" description="LysM" evidence="3">
    <location>
        <begin position="128"/>
        <end position="175"/>
    </location>
</feature>
<dbReference type="PROSITE" id="PS51782">
    <property type="entry name" value="LYSM"/>
    <property type="match status" value="1"/>
</dbReference>
<keyword evidence="2" id="KW-1133">Transmembrane helix</keyword>
<name>A0ABM9MNA4_9LACO</name>
<dbReference type="CDD" id="cd00118">
    <property type="entry name" value="LysM"/>
    <property type="match status" value="1"/>
</dbReference>
<organism evidence="4 5">
    <name type="scientific">Fructobacillus fructosus</name>
    <dbReference type="NCBI Taxonomy" id="1631"/>
    <lineage>
        <taxon>Bacteria</taxon>
        <taxon>Bacillati</taxon>
        <taxon>Bacillota</taxon>
        <taxon>Bacilli</taxon>
        <taxon>Lactobacillales</taxon>
        <taxon>Lactobacillaceae</taxon>
        <taxon>Fructobacillus</taxon>
    </lineage>
</organism>
<comment type="caution">
    <text evidence="4">The sequence shown here is derived from an EMBL/GenBank/DDBJ whole genome shotgun (WGS) entry which is preliminary data.</text>
</comment>
<gene>
    <name evidence="4" type="ORF">R54839_PPFHFPJH_00307</name>
</gene>
<evidence type="ECO:0000256" key="2">
    <source>
        <dbReference type="SAM" id="Phobius"/>
    </source>
</evidence>
<dbReference type="InterPro" id="IPR018392">
    <property type="entry name" value="LysM"/>
</dbReference>
<evidence type="ECO:0000256" key="1">
    <source>
        <dbReference type="SAM" id="MobiDB-lite"/>
    </source>
</evidence>
<feature type="region of interest" description="Disordered" evidence="1">
    <location>
        <begin position="58"/>
        <end position="112"/>
    </location>
</feature>
<keyword evidence="2" id="KW-0812">Transmembrane</keyword>
<feature type="transmembrane region" description="Helical" evidence="2">
    <location>
        <begin position="33"/>
        <end position="54"/>
    </location>
</feature>